<feature type="non-terminal residue" evidence="1">
    <location>
        <position position="1"/>
    </location>
</feature>
<proteinExistence type="predicted"/>
<dbReference type="AlphaFoldDB" id="A0A371FI98"/>
<dbReference type="Proteomes" id="UP000257109">
    <property type="component" value="Unassembled WGS sequence"/>
</dbReference>
<reference evidence="1" key="1">
    <citation type="submission" date="2018-05" db="EMBL/GenBank/DDBJ databases">
        <title>Draft genome of Mucuna pruriens seed.</title>
        <authorList>
            <person name="Nnadi N.E."/>
            <person name="Vos R."/>
            <person name="Hasami M.H."/>
            <person name="Devisetty U.K."/>
            <person name="Aguiy J.C."/>
        </authorList>
    </citation>
    <scope>NUCLEOTIDE SEQUENCE [LARGE SCALE GENOMIC DNA]</scope>
    <source>
        <strain evidence="1">JCA_2017</strain>
    </source>
</reference>
<gene>
    <name evidence="1" type="ORF">CR513_41833</name>
</gene>
<evidence type="ECO:0000313" key="2">
    <source>
        <dbReference type="Proteomes" id="UP000257109"/>
    </source>
</evidence>
<dbReference type="EMBL" id="QJKJ01009020">
    <property type="protein sequence ID" value="RDX77960.1"/>
    <property type="molecule type" value="Genomic_DNA"/>
</dbReference>
<sequence length="119" mass="14056">MLIREKRLRVFKQDMPQEFNGTQDSNLRTIFFQERKPNKNTRIVEVEPQGGMNFMETKALQGPMTKGRMRRLQDEVLKEISLPMGQRNSNRSPTIYSLWDCTSLFGFHLRLKPKNLRLA</sequence>
<comment type="caution">
    <text evidence="1">The sequence shown here is derived from an EMBL/GenBank/DDBJ whole genome shotgun (WGS) entry which is preliminary data.</text>
</comment>
<protein>
    <submittedName>
        <fullName evidence="1">Uncharacterized protein</fullName>
    </submittedName>
</protein>
<evidence type="ECO:0000313" key="1">
    <source>
        <dbReference type="EMBL" id="RDX77960.1"/>
    </source>
</evidence>
<organism evidence="1 2">
    <name type="scientific">Mucuna pruriens</name>
    <name type="common">Velvet bean</name>
    <name type="synonym">Dolichos pruriens</name>
    <dbReference type="NCBI Taxonomy" id="157652"/>
    <lineage>
        <taxon>Eukaryota</taxon>
        <taxon>Viridiplantae</taxon>
        <taxon>Streptophyta</taxon>
        <taxon>Embryophyta</taxon>
        <taxon>Tracheophyta</taxon>
        <taxon>Spermatophyta</taxon>
        <taxon>Magnoliopsida</taxon>
        <taxon>eudicotyledons</taxon>
        <taxon>Gunneridae</taxon>
        <taxon>Pentapetalae</taxon>
        <taxon>rosids</taxon>
        <taxon>fabids</taxon>
        <taxon>Fabales</taxon>
        <taxon>Fabaceae</taxon>
        <taxon>Papilionoideae</taxon>
        <taxon>50 kb inversion clade</taxon>
        <taxon>NPAAA clade</taxon>
        <taxon>indigoferoid/millettioid clade</taxon>
        <taxon>Phaseoleae</taxon>
        <taxon>Mucuna</taxon>
    </lineage>
</organism>
<accession>A0A371FI98</accession>
<name>A0A371FI98_MUCPR</name>
<keyword evidence="2" id="KW-1185">Reference proteome</keyword>